<evidence type="ECO:0000313" key="2">
    <source>
        <dbReference type="EMBL" id="UWZ81771.1"/>
    </source>
</evidence>
<protein>
    <submittedName>
        <fullName evidence="2">Polysaccharide deacetylase family protein</fullName>
    </submittedName>
</protein>
<dbReference type="AlphaFoldDB" id="A0A9J7BH88"/>
<evidence type="ECO:0000313" key="3">
    <source>
        <dbReference type="Proteomes" id="UP001059380"/>
    </source>
</evidence>
<dbReference type="GO" id="GO:0005975">
    <property type="term" value="P:carbohydrate metabolic process"/>
    <property type="evidence" value="ECO:0007669"/>
    <property type="project" value="InterPro"/>
</dbReference>
<dbReference type="RefSeq" id="WP_260790662.1">
    <property type="nucleotide sequence ID" value="NZ_CP093313.1"/>
</dbReference>
<organism evidence="2 3">
    <name type="scientific">Occallatibacter riparius</name>
    <dbReference type="NCBI Taxonomy" id="1002689"/>
    <lineage>
        <taxon>Bacteria</taxon>
        <taxon>Pseudomonadati</taxon>
        <taxon>Acidobacteriota</taxon>
        <taxon>Terriglobia</taxon>
        <taxon>Terriglobales</taxon>
        <taxon>Acidobacteriaceae</taxon>
        <taxon>Occallatibacter</taxon>
    </lineage>
</organism>
<evidence type="ECO:0000259" key="1">
    <source>
        <dbReference type="Pfam" id="PF23019"/>
    </source>
</evidence>
<accession>A0A9J7BH88</accession>
<name>A0A9J7BH88_9BACT</name>
<keyword evidence="3" id="KW-1185">Reference proteome</keyword>
<dbReference type="Pfam" id="PF23019">
    <property type="entry name" value="DUF7033"/>
    <property type="match status" value="1"/>
</dbReference>
<gene>
    <name evidence="2" type="ORF">MOP44_14375</name>
</gene>
<dbReference type="Proteomes" id="UP001059380">
    <property type="component" value="Chromosome"/>
</dbReference>
<dbReference type="EMBL" id="CP093313">
    <property type="protein sequence ID" value="UWZ81771.1"/>
    <property type="molecule type" value="Genomic_DNA"/>
</dbReference>
<dbReference type="Gene3D" id="3.20.20.370">
    <property type="entry name" value="Glycoside hydrolase/deacetylase"/>
    <property type="match status" value="1"/>
</dbReference>
<feature type="domain" description="DUF7033" evidence="1">
    <location>
        <begin position="118"/>
        <end position="197"/>
    </location>
</feature>
<dbReference type="CDD" id="cd10931">
    <property type="entry name" value="CE4_u7"/>
    <property type="match status" value="1"/>
</dbReference>
<reference evidence="2" key="1">
    <citation type="submission" date="2021-04" db="EMBL/GenBank/DDBJ databases">
        <title>Phylogenetic analysis of Acidobacteriaceae.</title>
        <authorList>
            <person name="Qiu L."/>
            <person name="Zhang Q."/>
        </authorList>
    </citation>
    <scope>NUCLEOTIDE SEQUENCE</scope>
    <source>
        <strain evidence="2">DSM 25168</strain>
    </source>
</reference>
<dbReference type="SUPFAM" id="SSF88713">
    <property type="entry name" value="Glycoside hydrolase/deacetylase"/>
    <property type="match status" value="1"/>
</dbReference>
<dbReference type="InterPro" id="IPR011330">
    <property type="entry name" value="Glyco_hydro/deAcase_b/a-brl"/>
</dbReference>
<proteinExistence type="predicted"/>
<sequence>MTATGALRISDEARLYGLEELSRRAGLHDHDWQGWRIDANPGSLILRRRDGAGQIVFPASKTELSSGRVVRKSWFREPDAHLGGPVPEFIVPFCSAESKAGESLFVETAPGEFRCTEDLLASAALVLSRYEEIVSTERDEHGRFRSANGVATRDGYLDRPIVDEWGLALEQIIQAMEPGWRAPKRTVRVKVSHDVDLIGIPFRLREPAVQILARRQFGAAIRDLLSGFTGVLPGSLGQVMEICEQVQTRGLKSALYWKASARTAFDSGYDIDDPRVARVMDWARAHAIEMGVHPGYYTFGNPEELAAEVDRCRRAVGEGEMGGRQHYLRWSPDTWLHWEQCGMAYDSSVGFADCVGFRAGTCWPYRPWLWNENRRAKLLEIPLVVMEQSLVSPQYMGLPPEASSEAVRGLLRRCASVGGVFTLLWHNNCLGDPYSKHLPGIFDALAGLENHDWRNEQG</sequence>
<dbReference type="KEGG" id="orp:MOP44_14375"/>
<dbReference type="InterPro" id="IPR054297">
    <property type="entry name" value="DUF7033"/>
</dbReference>